<dbReference type="EMBL" id="CP108254">
    <property type="protein sequence ID" value="WTU45768.1"/>
    <property type="molecule type" value="Genomic_DNA"/>
</dbReference>
<dbReference type="RefSeq" id="WP_331723557.1">
    <property type="nucleotide sequence ID" value="NZ_CP108254.1"/>
</dbReference>
<keyword evidence="2" id="KW-0812">Transmembrane</keyword>
<sequence>MVKRKVERRARKILGEDPVALVWCGIGKAIPTPPKDVHRAAGKGRLKGRHHWLLYVGAVLGFFIIIPWYLLDTLGKKIDGHPSSRPAQGRQVRQTTEGDTRPPTPPTPTPTTTADRDPAEGVFDGDWSLTAGQLLLRWYSQSPNPRRLVLLARDRICVAASPRRHLSPTKADDFQIVTEFSHHEARIEAETGQPRGFATFRIHFADSSWLELRQLATPQDADHFLSTAGAAGG</sequence>
<evidence type="ECO:0008006" key="4">
    <source>
        <dbReference type="Google" id="ProtNLM"/>
    </source>
</evidence>
<evidence type="ECO:0000256" key="2">
    <source>
        <dbReference type="SAM" id="Phobius"/>
    </source>
</evidence>
<keyword evidence="2" id="KW-1133">Transmembrane helix</keyword>
<geneLocation type="plasmid" evidence="3">
    <name>unnamed1</name>
</geneLocation>
<organism evidence="3">
    <name type="scientific">Streptomyces sp. NBC_00060</name>
    <dbReference type="NCBI Taxonomy" id="2975636"/>
    <lineage>
        <taxon>Bacteria</taxon>
        <taxon>Bacillati</taxon>
        <taxon>Actinomycetota</taxon>
        <taxon>Actinomycetes</taxon>
        <taxon>Kitasatosporales</taxon>
        <taxon>Streptomycetaceae</taxon>
        <taxon>Streptomyces</taxon>
    </lineage>
</organism>
<keyword evidence="2" id="KW-0472">Membrane</keyword>
<name>A0AAU2HC75_9ACTN</name>
<gene>
    <name evidence="3" type="ORF">OHV25_39875</name>
</gene>
<dbReference type="AlphaFoldDB" id="A0AAU2HC75"/>
<evidence type="ECO:0000313" key="3">
    <source>
        <dbReference type="EMBL" id="WTU45768.1"/>
    </source>
</evidence>
<accession>A0AAU2HC75</accession>
<reference evidence="3" key="1">
    <citation type="submission" date="2022-10" db="EMBL/GenBank/DDBJ databases">
        <title>The complete genomes of actinobacterial strains from the NBC collection.</title>
        <authorList>
            <person name="Joergensen T.S."/>
            <person name="Alvarez Arevalo M."/>
            <person name="Sterndorff E.B."/>
            <person name="Faurdal D."/>
            <person name="Vuksanovic O."/>
            <person name="Mourched A.-S."/>
            <person name="Charusanti P."/>
            <person name="Shaw S."/>
            <person name="Blin K."/>
            <person name="Weber T."/>
        </authorList>
    </citation>
    <scope>NUCLEOTIDE SEQUENCE</scope>
    <source>
        <strain evidence="3">NBC_00060</strain>
        <plasmid evidence="3">unnamed1</plasmid>
    </source>
</reference>
<feature type="region of interest" description="Disordered" evidence="1">
    <location>
        <begin position="80"/>
        <end position="122"/>
    </location>
</feature>
<feature type="transmembrane region" description="Helical" evidence="2">
    <location>
        <begin position="52"/>
        <end position="71"/>
    </location>
</feature>
<protein>
    <recommendedName>
        <fullName evidence="4">PH domain-containing protein</fullName>
    </recommendedName>
</protein>
<keyword evidence="3" id="KW-0614">Plasmid</keyword>
<proteinExistence type="predicted"/>
<evidence type="ECO:0000256" key="1">
    <source>
        <dbReference type="SAM" id="MobiDB-lite"/>
    </source>
</evidence>